<dbReference type="AlphaFoldDB" id="A0A444VZ95"/>
<evidence type="ECO:0000256" key="1">
    <source>
        <dbReference type="SAM" id="MobiDB-lite"/>
    </source>
</evidence>
<protein>
    <submittedName>
        <fullName evidence="2">Uncharacterized protein</fullName>
    </submittedName>
</protein>
<evidence type="ECO:0000313" key="2">
    <source>
        <dbReference type="EMBL" id="RYJ38951.1"/>
    </source>
</evidence>
<dbReference type="EMBL" id="JUIV01000006">
    <property type="protein sequence ID" value="RYJ38951.1"/>
    <property type="molecule type" value="Genomic_DNA"/>
</dbReference>
<feature type="compositionally biased region" description="Basic residues" evidence="1">
    <location>
        <begin position="338"/>
        <end position="348"/>
    </location>
</feature>
<dbReference type="RefSeq" id="WP_129747061.1">
    <property type="nucleotide sequence ID" value="NZ_JUIV01000006.1"/>
</dbReference>
<comment type="caution">
    <text evidence="2">The sequence shown here is derived from an EMBL/GenBank/DDBJ whole genome shotgun (WGS) entry which is preliminary data.</text>
</comment>
<reference evidence="2 3" key="1">
    <citation type="submission" date="2014-12" db="EMBL/GenBank/DDBJ databases">
        <title>Genome sequence of Flavobacterium anhuiense RCM74.</title>
        <authorList>
            <person name="Kim J.F."/>
            <person name="Song J.Y."/>
            <person name="Kwak M.-J."/>
            <person name="Lee S.-W."/>
        </authorList>
    </citation>
    <scope>NUCLEOTIDE SEQUENCE [LARGE SCALE GENOMIC DNA]</scope>
    <source>
        <strain evidence="2 3">RCM74</strain>
    </source>
</reference>
<feature type="compositionally biased region" description="Polar residues" evidence="1">
    <location>
        <begin position="321"/>
        <end position="337"/>
    </location>
</feature>
<dbReference type="OrthoDB" id="6372253at2"/>
<proteinExistence type="predicted"/>
<feature type="region of interest" description="Disordered" evidence="1">
    <location>
        <begin position="321"/>
        <end position="348"/>
    </location>
</feature>
<organism evidence="2 3">
    <name type="scientific">Flavobacterium anhuiense</name>
    <dbReference type="NCBI Taxonomy" id="459526"/>
    <lineage>
        <taxon>Bacteria</taxon>
        <taxon>Pseudomonadati</taxon>
        <taxon>Bacteroidota</taxon>
        <taxon>Flavobacteriia</taxon>
        <taxon>Flavobacteriales</taxon>
        <taxon>Flavobacteriaceae</taxon>
        <taxon>Flavobacterium</taxon>
    </lineage>
</organism>
<evidence type="ECO:0000313" key="3">
    <source>
        <dbReference type="Proteomes" id="UP000290433"/>
    </source>
</evidence>
<dbReference type="Proteomes" id="UP000290433">
    <property type="component" value="Unassembled WGS sequence"/>
</dbReference>
<gene>
    <name evidence="2" type="ORF">NU08_2176</name>
</gene>
<accession>A0A444VZ95</accession>
<name>A0A444VZ95_9FLAO</name>
<sequence>MMDNQSLTNRLAIEINDWNSKEENLKKLFRSSPSIETSLLKQKLKWYESVLVRYRKTNSVYENLTLQVVKGEHDNLVNQLYPEKLRRFIYKNLILKMTIRLKSAIYSKTEAKSNNELKEKLERIGFKDAFKKVERYMNLGETKFIVPVSYYLNEKERLDHSLNFKKDESGQYKFEGFKTSLYSQSKNEDNRQHFFTDDGVNARQSYELLSGRAVLIDGIWKQLDLNDKDASGSYRVKEFPQEYGYDLKKALEELPINSLDQLQVGEILRSLKNGGRELVKLERNGSSQNFYVEANPQNRGLVIHNEDLKKVLLPDLLNQNSKTSNKQARNVAIQNSQRQHRTAKSKSL</sequence>